<feature type="transmembrane region" description="Helical" evidence="6">
    <location>
        <begin position="175"/>
        <end position="193"/>
    </location>
</feature>
<evidence type="ECO:0000256" key="4">
    <source>
        <dbReference type="ARBA" id="ARBA00023136"/>
    </source>
</evidence>
<feature type="transmembrane region" description="Helical" evidence="6">
    <location>
        <begin position="57"/>
        <end position="78"/>
    </location>
</feature>
<comment type="subcellular location">
    <subcellularLocation>
        <location evidence="1">Membrane</location>
    </subcellularLocation>
</comment>
<feature type="transmembrane region" description="Helical" evidence="6">
    <location>
        <begin position="380"/>
        <end position="398"/>
    </location>
</feature>
<proteinExistence type="predicted"/>
<organism evidence="8 9">
    <name type="scientific">Diploscapter pachys</name>
    <dbReference type="NCBI Taxonomy" id="2018661"/>
    <lineage>
        <taxon>Eukaryota</taxon>
        <taxon>Metazoa</taxon>
        <taxon>Ecdysozoa</taxon>
        <taxon>Nematoda</taxon>
        <taxon>Chromadorea</taxon>
        <taxon>Rhabditida</taxon>
        <taxon>Rhabditina</taxon>
        <taxon>Rhabditomorpha</taxon>
        <taxon>Rhabditoidea</taxon>
        <taxon>Rhabditidae</taxon>
        <taxon>Diploscapter</taxon>
    </lineage>
</organism>
<dbReference type="SUPFAM" id="SSF81321">
    <property type="entry name" value="Family A G protein-coupled receptor-like"/>
    <property type="match status" value="1"/>
</dbReference>
<dbReference type="InterPro" id="IPR017452">
    <property type="entry name" value="GPCR_Rhodpsn_7TM"/>
</dbReference>
<feature type="transmembrane region" description="Helical" evidence="6">
    <location>
        <begin position="133"/>
        <end position="155"/>
    </location>
</feature>
<keyword evidence="4 6" id="KW-0472">Membrane</keyword>
<keyword evidence="3 6" id="KW-1133">Transmembrane helix</keyword>
<dbReference type="AlphaFoldDB" id="A0A2A2J3X5"/>
<sequence>MSPANFTVRMNATSTLPTSSYMMIVPETSGTTPENVSGNNFLENVPEQKNNSSLSTFLILMLSICVSGILLNLIVLCRRKRRRCSSAMRTSLFLLSTMALADTLCLIALLLFLTMRFITAANNPIFLNFFCKINTFVIHSTSAFSIWCWLVLSSVRYMAIYRPYSHLKINRQPRYAVIALSIFCCVIELWVLWDSDYIEEAKMCGNAITSGATAEMLHLFQIGEIILSYFLPAAVIIAMDLKVLLGRSIWMAVRADEKNGNALEVDSSDSRLSEKRPTRNVQDSTDRPGEDYSEMKEAIYESGRVISGPSKLFDNGQIKLKRNRSGRKVQQMKVLRRCLCITIFDLSMNLPSYLLRLYAILFDEPITSPYIMYVQEIAEILYFAQFALNAVYLACIIYDAPKESGNKMPIPVSAQVSSAYLSASPRVLSTKKSVSKREDF</sequence>
<feature type="transmembrane region" description="Helical" evidence="6">
    <location>
        <begin position="90"/>
        <end position="113"/>
    </location>
</feature>
<dbReference type="Proteomes" id="UP000218231">
    <property type="component" value="Unassembled WGS sequence"/>
</dbReference>
<dbReference type="PANTHER" id="PTHR24224:SF37">
    <property type="entry name" value="G-PROTEIN COUPLED RECEPTORS FAMILY 1 PROFILE DOMAIN-CONTAINING PROTEIN"/>
    <property type="match status" value="1"/>
</dbReference>
<keyword evidence="2 6" id="KW-0812">Transmembrane</keyword>
<evidence type="ECO:0000256" key="3">
    <source>
        <dbReference type="ARBA" id="ARBA00022989"/>
    </source>
</evidence>
<dbReference type="InterPro" id="IPR000276">
    <property type="entry name" value="GPCR_Rhodpsn"/>
</dbReference>
<dbReference type="GO" id="GO:0004930">
    <property type="term" value="F:G protein-coupled receptor activity"/>
    <property type="evidence" value="ECO:0007669"/>
    <property type="project" value="InterPro"/>
</dbReference>
<feature type="compositionally biased region" description="Basic and acidic residues" evidence="5">
    <location>
        <begin position="268"/>
        <end position="277"/>
    </location>
</feature>
<evidence type="ECO:0000256" key="5">
    <source>
        <dbReference type="SAM" id="MobiDB-lite"/>
    </source>
</evidence>
<evidence type="ECO:0000256" key="6">
    <source>
        <dbReference type="SAM" id="Phobius"/>
    </source>
</evidence>
<dbReference type="PROSITE" id="PS50262">
    <property type="entry name" value="G_PROTEIN_RECEP_F1_2"/>
    <property type="match status" value="1"/>
</dbReference>
<evidence type="ECO:0000259" key="7">
    <source>
        <dbReference type="PROSITE" id="PS50262"/>
    </source>
</evidence>
<dbReference type="PANTHER" id="PTHR24224">
    <property type="entry name" value="CARDIOACCELERATORY PEPTIDE RECEPTOR-RELATED"/>
    <property type="match status" value="1"/>
</dbReference>
<feature type="domain" description="G-protein coupled receptors family 1 profile" evidence="7">
    <location>
        <begin position="68"/>
        <end position="393"/>
    </location>
</feature>
<feature type="transmembrane region" description="Helical" evidence="6">
    <location>
        <begin position="226"/>
        <end position="245"/>
    </location>
</feature>
<evidence type="ECO:0000256" key="2">
    <source>
        <dbReference type="ARBA" id="ARBA00022692"/>
    </source>
</evidence>
<dbReference type="STRING" id="2018661.A0A2A2J3X5"/>
<keyword evidence="9" id="KW-1185">Reference proteome</keyword>
<feature type="transmembrane region" description="Helical" evidence="6">
    <location>
        <begin position="334"/>
        <end position="360"/>
    </location>
</feature>
<dbReference type="GO" id="GO:0016020">
    <property type="term" value="C:membrane"/>
    <property type="evidence" value="ECO:0007669"/>
    <property type="project" value="UniProtKB-SubCell"/>
</dbReference>
<evidence type="ECO:0000256" key="1">
    <source>
        <dbReference type="ARBA" id="ARBA00004370"/>
    </source>
</evidence>
<accession>A0A2A2J3X5</accession>
<protein>
    <recommendedName>
        <fullName evidence="7">G-protein coupled receptors family 1 profile domain-containing protein</fullName>
    </recommendedName>
</protein>
<reference evidence="8 9" key="1">
    <citation type="journal article" date="2017" name="Curr. Biol.">
        <title>Genome architecture and evolution of a unichromosomal asexual nematode.</title>
        <authorList>
            <person name="Fradin H."/>
            <person name="Zegar C."/>
            <person name="Gutwein M."/>
            <person name="Lucas J."/>
            <person name="Kovtun M."/>
            <person name="Corcoran D."/>
            <person name="Baugh L.R."/>
            <person name="Kiontke K."/>
            <person name="Gunsalus K."/>
            <person name="Fitch D.H."/>
            <person name="Piano F."/>
        </authorList>
    </citation>
    <scope>NUCLEOTIDE SEQUENCE [LARGE SCALE GENOMIC DNA]</scope>
    <source>
        <strain evidence="8">PF1309</strain>
    </source>
</reference>
<dbReference type="Gene3D" id="1.20.1070.10">
    <property type="entry name" value="Rhodopsin 7-helix transmembrane proteins"/>
    <property type="match status" value="1"/>
</dbReference>
<dbReference type="InterPro" id="IPR052665">
    <property type="entry name" value="Neuropeptide-GPCR"/>
</dbReference>
<feature type="region of interest" description="Disordered" evidence="5">
    <location>
        <begin position="264"/>
        <end position="293"/>
    </location>
</feature>
<name>A0A2A2J3X5_9BILA</name>
<dbReference type="EMBL" id="LIAE01010699">
    <property type="protein sequence ID" value="PAV56500.1"/>
    <property type="molecule type" value="Genomic_DNA"/>
</dbReference>
<evidence type="ECO:0000313" key="9">
    <source>
        <dbReference type="Proteomes" id="UP000218231"/>
    </source>
</evidence>
<feature type="compositionally biased region" description="Basic and acidic residues" evidence="5">
    <location>
        <begin position="284"/>
        <end position="293"/>
    </location>
</feature>
<evidence type="ECO:0000313" key="8">
    <source>
        <dbReference type="EMBL" id="PAV56500.1"/>
    </source>
</evidence>
<comment type="caution">
    <text evidence="8">The sequence shown here is derived from an EMBL/GenBank/DDBJ whole genome shotgun (WGS) entry which is preliminary data.</text>
</comment>
<gene>
    <name evidence="8" type="ORF">WR25_00210</name>
</gene>
<dbReference type="OrthoDB" id="5876565at2759"/>
<dbReference type="Pfam" id="PF00001">
    <property type="entry name" value="7tm_1"/>
    <property type="match status" value="1"/>
</dbReference>